<organism evidence="2 3">
    <name type="scientific">Pseudaeromonas paramecii</name>
    <dbReference type="NCBI Taxonomy" id="2138166"/>
    <lineage>
        <taxon>Bacteria</taxon>
        <taxon>Pseudomonadati</taxon>
        <taxon>Pseudomonadota</taxon>
        <taxon>Gammaproteobacteria</taxon>
        <taxon>Aeromonadales</taxon>
        <taxon>Aeromonadaceae</taxon>
        <taxon>Pseudaeromonas</taxon>
    </lineage>
</organism>
<dbReference type="Proteomes" id="UP001501321">
    <property type="component" value="Unassembled WGS sequence"/>
</dbReference>
<evidence type="ECO:0000313" key="2">
    <source>
        <dbReference type="EMBL" id="GAA4498246.1"/>
    </source>
</evidence>
<dbReference type="EMBL" id="BAABFC010000010">
    <property type="protein sequence ID" value="GAA4498246.1"/>
    <property type="molecule type" value="Genomic_DNA"/>
</dbReference>
<dbReference type="Gene3D" id="3.10.450.50">
    <property type="match status" value="1"/>
</dbReference>
<accession>A0ABP8Q8M2</accession>
<dbReference type="InterPro" id="IPR037401">
    <property type="entry name" value="SnoaL-like"/>
</dbReference>
<sequence length="139" mass="15973">MTFAMQLCASPQPTLQQAIDTLIDCFGRHDTEGYFDCFHPEARFVFYTVPGEVLSKAAYRQRWQQWEQEDGFRVLGCESIEPELSEYGDCAVLSHRVRTRLCILAGELTLEERESIVFARQDDGRWLCIHEHLSAGEAP</sequence>
<proteinExistence type="predicted"/>
<feature type="domain" description="SnoaL-like" evidence="1">
    <location>
        <begin position="16"/>
        <end position="135"/>
    </location>
</feature>
<name>A0ABP8Q8M2_9GAMM</name>
<protein>
    <submittedName>
        <fullName evidence="2">Nuclear transport factor 2 family protein</fullName>
    </submittedName>
</protein>
<dbReference type="RefSeq" id="WP_345011891.1">
    <property type="nucleotide sequence ID" value="NZ_BAABFC010000010.1"/>
</dbReference>
<keyword evidence="3" id="KW-1185">Reference proteome</keyword>
<evidence type="ECO:0000313" key="3">
    <source>
        <dbReference type="Proteomes" id="UP001501321"/>
    </source>
</evidence>
<dbReference type="InterPro" id="IPR032710">
    <property type="entry name" value="NTF2-like_dom_sf"/>
</dbReference>
<comment type="caution">
    <text evidence="2">The sequence shown here is derived from an EMBL/GenBank/DDBJ whole genome shotgun (WGS) entry which is preliminary data.</text>
</comment>
<dbReference type="SUPFAM" id="SSF54427">
    <property type="entry name" value="NTF2-like"/>
    <property type="match status" value="1"/>
</dbReference>
<reference evidence="3" key="1">
    <citation type="journal article" date="2019" name="Int. J. Syst. Evol. Microbiol.">
        <title>The Global Catalogue of Microorganisms (GCM) 10K type strain sequencing project: providing services to taxonomists for standard genome sequencing and annotation.</title>
        <authorList>
            <consortium name="The Broad Institute Genomics Platform"/>
            <consortium name="The Broad Institute Genome Sequencing Center for Infectious Disease"/>
            <person name="Wu L."/>
            <person name="Ma J."/>
        </authorList>
    </citation>
    <scope>NUCLEOTIDE SEQUENCE [LARGE SCALE GENOMIC DNA]</scope>
    <source>
        <strain evidence="3">JCM 32226</strain>
    </source>
</reference>
<dbReference type="Pfam" id="PF13474">
    <property type="entry name" value="SnoaL_3"/>
    <property type="match status" value="1"/>
</dbReference>
<gene>
    <name evidence="2" type="ORF">GCM10023095_16350</name>
</gene>
<evidence type="ECO:0000259" key="1">
    <source>
        <dbReference type="Pfam" id="PF13474"/>
    </source>
</evidence>